<dbReference type="SUPFAM" id="SSF53474">
    <property type="entry name" value="alpha/beta-Hydrolases"/>
    <property type="match status" value="1"/>
</dbReference>
<organism evidence="2 3">
    <name type="scientific">Maudiozyma exigua</name>
    <name type="common">Yeast</name>
    <name type="synonym">Kazachstania exigua</name>
    <dbReference type="NCBI Taxonomy" id="34358"/>
    <lineage>
        <taxon>Eukaryota</taxon>
        <taxon>Fungi</taxon>
        <taxon>Dikarya</taxon>
        <taxon>Ascomycota</taxon>
        <taxon>Saccharomycotina</taxon>
        <taxon>Saccharomycetes</taxon>
        <taxon>Saccharomycetales</taxon>
        <taxon>Saccharomycetaceae</taxon>
        <taxon>Maudiozyma</taxon>
    </lineage>
</organism>
<evidence type="ECO:0000259" key="1">
    <source>
        <dbReference type="Pfam" id="PF12146"/>
    </source>
</evidence>
<dbReference type="Proteomes" id="UP000750334">
    <property type="component" value="Unassembled WGS sequence"/>
</dbReference>
<sequence length="308" mass="34991">MPAVKYPYTIQTSEPELQHEEFNGAKFGYMLWPSNTDETKGRIILVHGFGEYTRIQYRLMDYLSMNGYESFTFDQRGAGVTSPNKLKGKTNESHTFKDLEHFIEKNLKETHDLGIPLFLWGHSMGGGIILNYACQGNHKDDISGYIGSGPLIILHPHSQPNKITRMISPLLANLLGNTVIDTGLDLEGITSDPNYRNFLGNDPMSVPLKGSFRQIYDFLQRGQKLYDDKDQYIEKNFADGKPVIIFHGKEDTINDPRGSIKFIEKCPSSDKTLRLLPGMRHSIFSLETEANVNLSCKEMVEWLNIHLN</sequence>
<gene>
    <name evidence="2" type="primary">YJU3</name>
    <name evidence="2" type="ORF">C6P45_000340</name>
</gene>
<name>A0A9P6W669_MAUEX</name>
<proteinExistence type="predicted"/>
<dbReference type="PANTHER" id="PTHR11614">
    <property type="entry name" value="PHOSPHOLIPASE-RELATED"/>
    <property type="match status" value="1"/>
</dbReference>
<feature type="domain" description="Serine aminopeptidase S33" evidence="1">
    <location>
        <begin position="38"/>
        <end position="286"/>
    </location>
</feature>
<dbReference type="Gene3D" id="3.40.50.1820">
    <property type="entry name" value="alpha/beta hydrolase"/>
    <property type="match status" value="1"/>
</dbReference>
<protein>
    <submittedName>
        <fullName evidence="2">Acylglycerol lipase</fullName>
    </submittedName>
</protein>
<comment type="caution">
    <text evidence="2">The sequence shown here is derived from an EMBL/GenBank/DDBJ whole genome shotgun (WGS) entry which is preliminary data.</text>
</comment>
<evidence type="ECO:0000313" key="3">
    <source>
        <dbReference type="Proteomes" id="UP000750334"/>
    </source>
</evidence>
<evidence type="ECO:0000313" key="2">
    <source>
        <dbReference type="EMBL" id="KAG0665800.1"/>
    </source>
</evidence>
<dbReference type="Pfam" id="PF12146">
    <property type="entry name" value="Hydrolase_4"/>
    <property type="match status" value="1"/>
</dbReference>
<dbReference type="AlphaFoldDB" id="A0A9P6W669"/>
<keyword evidence="3" id="KW-1185">Reference proteome</keyword>
<reference evidence="2 3" key="1">
    <citation type="submission" date="2020-11" db="EMBL/GenBank/DDBJ databases">
        <title>Kefir isolates.</title>
        <authorList>
            <person name="Marcisauskas S."/>
            <person name="Kim Y."/>
            <person name="Blasche S."/>
        </authorList>
    </citation>
    <scope>NUCLEOTIDE SEQUENCE [LARGE SCALE GENOMIC DNA]</scope>
    <source>
        <strain evidence="2 3">OG2</strain>
    </source>
</reference>
<dbReference type="InterPro" id="IPR022742">
    <property type="entry name" value="Hydrolase_4"/>
</dbReference>
<dbReference type="InterPro" id="IPR051044">
    <property type="entry name" value="MAG_DAG_Lipase"/>
</dbReference>
<dbReference type="EMBL" id="PUHR01000109">
    <property type="protein sequence ID" value="KAG0665800.1"/>
    <property type="molecule type" value="Genomic_DNA"/>
</dbReference>
<dbReference type="InterPro" id="IPR029058">
    <property type="entry name" value="AB_hydrolase_fold"/>
</dbReference>
<accession>A0A9P6W669</accession>
<dbReference type="OrthoDB" id="10249433at2759"/>